<keyword evidence="2" id="KW-1185">Reference proteome</keyword>
<gene>
    <name evidence="1" type="ORF">EV182_000269</name>
</gene>
<evidence type="ECO:0000313" key="2">
    <source>
        <dbReference type="Proteomes" id="UP001145114"/>
    </source>
</evidence>
<dbReference type="EMBL" id="JAMZIH010005150">
    <property type="protein sequence ID" value="KAJ1675942.1"/>
    <property type="molecule type" value="Genomic_DNA"/>
</dbReference>
<sequence>MAGLDSPPLLQTTALGRPSNLSWLLAYLTLSLLMTLHCKILFQWYQFKFPWIVTALHCLSSVLGTRVLRLCGQLRPPPIRNKEWWVMVGFSMLYTVNIAVCNISLEMVTVPFHQVVRGMVPIFTVLLNIVLFNNSYSALTYVVLVWISVGVGLATFGDYYFTRLGLLLTLLGTLLAAVKTIATNTILVGQFNIKLSPLALLYHLSPLTLMQSLAWAYATGEVARCWEYLGTHFALFGGGDPGLSLSQFALMILVNGTIAFLLNYVSFMTNKRTSALTMTILGNTKVVIMVYIACNLFNLRFNSTSVMGIAVALAGGLAYSLMQHNNKGASAPAQTRVLPTSSTSLMLPK</sequence>
<name>A0ACC1HKZ6_9FUNG</name>
<organism evidence="1 2">
    <name type="scientific">Spiromyces aspiralis</name>
    <dbReference type="NCBI Taxonomy" id="68401"/>
    <lineage>
        <taxon>Eukaryota</taxon>
        <taxon>Fungi</taxon>
        <taxon>Fungi incertae sedis</taxon>
        <taxon>Zoopagomycota</taxon>
        <taxon>Kickxellomycotina</taxon>
        <taxon>Kickxellomycetes</taxon>
        <taxon>Kickxellales</taxon>
        <taxon>Kickxellaceae</taxon>
        <taxon>Spiromyces</taxon>
    </lineage>
</organism>
<proteinExistence type="predicted"/>
<accession>A0ACC1HKZ6</accession>
<comment type="caution">
    <text evidence="1">The sequence shown here is derived from an EMBL/GenBank/DDBJ whole genome shotgun (WGS) entry which is preliminary data.</text>
</comment>
<evidence type="ECO:0000313" key="1">
    <source>
        <dbReference type="EMBL" id="KAJ1675942.1"/>
    </source>
</evidence>
<dbReference type="Proteomes" id="UP001145114">
    <property type="component" value="Unassembled WGS sequence"/>
</dbReference>
<protein>
    <submittedName>
        <fullName evidence="1">Uncharacterized protein</fullName>
    </submittedName>
</protein>
<reference evidence="1" key="1">
    <citation type="submission" date="2022-06" db="EMBL/GenBank/DDBJ databases">
        <title>Phylogenomic reconstructions and comparative analyses of Kickxellomycotina fungi.</title>
        <authorList>
            <person name="Reynolds N.K."/>
            <person name="Stajich J.E."/>
            <person name="Barry K."/>
            <person name="Grigoriev I.V."/>
            <person name="Crous P."/>
            <person name="Smith M.E."/>
        </authorList>
    </citation>
    <scope>NUCLEOTIDE SEQUENCE</scope>
    <source>
        <strain evidence="1">RSA 2271</strain>
    </source>
</reference>